<evidence type="ECO:0000256" key="1">
    <source>
        <dbReference type="SAM" id="Phobius"/>
    </source>
</evidence>
<dbReference type="PANTHER" id="PTHR32063:SF0">
    <property type="entry name" value="SWARMING MOTILITY PROTEIN SWRC"/>
    <property type="match status" value="1"/>
</dbReference>
<dbReference type="Gene3D" id="1.20.1640.10">
    <property type="entry name" value="Multidrug efflux transporter AcrB transmembrane domain"/>
    <property type="match status" value="2"/>
</dbReference>
<dbReference type="SUPFAM" id="SSF82693">
    <property type="entry name" value="Multidrug efflux transporter AcrB pore domain, PN1, PN2, PC1 and PC2 subdomains"/>
    <property type="match status" value="2"/>
</dbReference>
<keyword evidence="1" id="KW-1133">Transmembrane helix</keyword>
<proteinExistence type="predicted"/>
<accession>A0A0G0ZBD9</accession>
<feature type="transmembrane region" description="Helical" evidence="1">
    <location>
        <begin position="623"/>
        <end position="642"/>
    </location>
</feature>
<feature type="transmembrane region" description="Helical" evidence="1">
    <location>
        <begin position="979"/>
        <end position="999"/>
    </location>
</feature>
<sequence length="1114" mass="123085">MPKRKQYKSYFDLLKFDASQANSFLARYLINFRFVTLFILVIILLGVWGLMTLPRRLNPEIKIPIVFIATVLPGASPEDVESLFTIPLEDAVQSVDNIQEINSTSQENISTIVIEFESGIEPEQARSDVQSAIDSVAGELPEDAADPNVAALDFEDIPVWTFVVTGTSDLASLTRFADVVEKRIEALPIVNNVIVTGLEQEEIQVLVKPEILAEYGISPIQLSQTIKSQTSSYPAGTVRSNGFAYPVSIDPLISSLDDIRLTSIKLNGQTVRLSEIADISLHSSPNQPKSFYTDIPGETERSITFSVFKQQGANIDDASEEIKEEMDLITKEFNNRFQVISIMDMGEEIENQFTELISNLLQTIFLVFLTLFLFLGFKQASITLLIIPLSFFITFAAMQVMGITINFLSLFALILSIGSFVDTAIVIISAMTTYYATKKFTPQQTGLLVWKDFFSALVASTITNIWGFVPLLLAGGIIGEFIRTIPIVVTTTLIASIIVTFLVTLPLMVFVLKPSIPRRVIYLLVGVLGGSLVLLAGMYLRDSYLLIPAIIVVVMVMFATAYLKSPLVEKCADYLKQKGYYAPLSRFFTRVFQEGYFNTRGFAKRYEGVLRRILASQSWRRKVMAIVIIVFLFSIILVPLGYVKNVFFPKTDEDVVYVGVDFSPGATYEHTTSEALSILSVLSKIEDVDFITTEIGRQPMTESTQTEAESNQVVFSLLLTEDRKRTSYNIAQSLRNQFKDYGKGDVSVVELMGGPPVGADIVVTISGEDLAVLQSYADRVVDYLENYEGVVDVEKSIVPGVGKLSFIPDRQELLEVNLTIDQVGLWLRTYVSGFTLEEAEITKRENQQIVFRFTESTISPEELSQLSIPVPGGAPVPLLSLGKIQLTTNPTLITRTDDERTISVSGTAEPGFNPVEINRQLGKFADTELDLSRGYSWSTGGQNEENTQAVQSIIMAMLLAFVLILGTMVIQFRSYRQAVIVILVIPLALSGVFIIFALTGTPLSFPALIGVLALFGIVVNNSIMMVEKINQNLEQRMGFVDAISEGTASRLEPILFTSVTAIIGLIPITLSDPLWQGLGGAIIAGLTFSGTIALLFIPVVYYMWFVGEKSSKVP</sequence>
<organism evidence="2 3">
    <name type="scientific">Candidatus Roizmanbacteria bacterium GW2011_GWC2_41_7</name>
    <dbReference type="NCBI Taxonomy" id="1618487"/>
    <lineage>
        <taxon>Bacteria</taxon>
        <taxon>Candidatus Roizmaniibacteriota</taxon>
    </lineage>
</organism>
<keyword evidence="1" id="KW-0812">Transmembrane</keyword>
<dbReference type="EMBL" id="LCBY01000086">
    <property type="protein sequence ID" value="KKS19376.1"/>
    <property type="molecule type" value="Genomic_DNA"/>
</dbReference>
<feature type="transmembrane region" description="Helical" evidence="1">
    <location>
        <begin position="453"/>
        <end position="478"/>
    </location>
</feature>
<feature type="transmembrane region" description="Helical" evidence="1">
    <location>
        <begin position="382"/>
        <end position="401"/>
    </location>
</feature>
<feature type="transmembrane region" description="Helical" evidence="1">
    <location>
        <begin position="30"/>
        <end position="51"/>
    </location>
</feature>
<dbReference type="SUPFAM" id="SSF82714">
    <property type="entry name" value="Multidrug efflux transporter AcrB TolC docking domain, DN and DC subdomains"/>
    <property type="match status" value="2"/>
</dbReference>
<dbReference type="Gene3D" id="3.30.70.1430">
    <property type="entry name" value="Multidrug efflux transporter AcrB pore domain"/>
    <property type="match status" value="1"/>
</dbReference>
<gene>
    <name evidence="2" type="ORF">UU78_C0086G0003</name>
</gene>
<dbReference type="PATRIC" id="fig|1618487.3.peg.981"/>
<keyword evidence="1" id="KW-0472">Membrane</keyword>
<reference evidence="2 3" key="1">
    <citation type="journal article" date="2015" name="Nature">
        <title>rRNA introns, odd ribosomes, and small enigmatic genomes across a large radiation of phyla.</title>
        <authorList>
            <person name="Brown C.T."/>
            <person name="Hug L.A."/>
            <person name="Thomas B.C."/>
            <person name="Sharon I."/>
            <person name="Castelle C.J."/>
            <person name="Singh A."/>
            <person name="Wilkins M.J."/>
            <person name="Williams K.H."/>
            <person name="Banfield J.F."/>
        </authorList>
    </citation>
    <scope>NUCLEOTIDE SEQUENCE [LARGE SCALE GENOMIC DNA]</scope>
</reference>
<feature type="transmembrane region" description="Helical" evidence="1">
    <location>
        <begin position="545"/>
        <end position="563"/>
    </location>
</feature>
<feature type="transmembrane region" description="Helical" evidence="1">
    <location>
        <begin position="356"/>
        <end position="375"/>
    </location>
</feature>
<dbReference type="GO" id="GO:0005886">
    <property type="term" value="C:plasma membrane"/>
    <property type="evidence" value="ECO:0007669"/>
    <property type="project" value="TreeGrafter"/>
</dbReference>
<dbReference type="SUPFAM" id="SSF82866">
    <property type="entry name" value="Multidrug efflux transporter AcrB transmembrane domain"/>
    <property type="match status" value="2"/>
</dbReference>
<dbReference type="AlphaFoldDB" id="A0A0G0ZBD9"/>
<feature type="transmembrane region" description="Helical" evidence="1">
    <location>
        <begin position="1005"/>
        <end position="1026"/>
    </location>
</feature>
<name>A0A0G0ZBD9_9BACT</name>
<feature type="transmembrane region" description="Helical" evidence="1">
    <location>
        <begin position="484"/>
        <end position="508"/>
    </location>
</feature>
<dbReference type="Pfam" id="PF00873">
    <property type="entry name" value="ACR_tran"/>
    <property type="match status" value="2"/>
</dbReference>
<dbReference type="GO" id="GO:0042910">
    <property type="term" value="F:xenobiotic transmembrane transporter activity"/>
    <property type="evidence" value="ECO:0007669"/>
    <property type="project" value="TreeGrafter"/>
</dbReference>
<dbReference type="PANTHER" id="PTHR32063">
    <property type="match status" value="1"/>
</dbReference>
<evidence type="ECO:0000313" key="2">
    <source>
        <dbReference type="EMBL" id="KKS19376.1"/>
    </source>
</evidence>
<dbReference type="Proteomes" id="UP000034371">
    <property type="component" value="Unassembled WGS sequence"/>
</dbReference>
<feature type="transmembrane region" description="Helical" evidence="1">
    <location>
        <begin position="407"/>
        <end position="432"/>
    </location>
</feature>
<feature type="transmembrane region" description="Helical" evidence="1">
    <location>
        <begin position="1053"/>
        <end position="1070"/>
    </location>
</feature>
<dbReference type="Gene3D" id="3.30.2090.10">
    <property type="entry name" value="Multidrug efflux transporter AcrB TolC docking domain, DN and DC subdomains"/>
    <property type="match status" value="2"/>
</dbReference>
<dbReference type="InterPro" id="IPR001036">
    <property type="entry name" value="Acrflvin-R"/>
</dbReference>
<evidence type="ECO:0000313" key="3">
    <source>
        <dbReference type="Proteomes" id="UP000034371"/>
    </source>
</evidence>
<feature type="transmembrane region" description="Helical" evidence="1">
    <location>
        <begin position="520"/>
        <end position="539"/>
    </location>
</feature>
<feature type="transmembrane region" description="Helical" evidence="1">
    <location>
        <begin position="1082"/>
        <end position="1104"/>
    </location>
</feature>
<protein>
    <submittedName>
        <fullName evidence="2">Acriflavin resistance protein</fullName>
    </submittedName>
</protein>
<feature type="transmembrane region" description="Helical" evidence="1">
    <location>
        <begin position="953"/>
        <end position="972"/>
    </location>
</feature>
<dbReference type="InterPro" id="IPR027463">
    <property type="entry name" value="AcrB_DN_DC_subdom"/>
</dbReference>
<comment type="caution">
    <text evidence="2">The sequence shown here is derived from an EMBL/GenBank/DDBJ whole genome shotgun (WGS) entry which is preliminary data.</text>
</comment>
<dbReference type="PRINTS" id="PR00702">
    <property type="entry name" value="ACRIFLAVINRP"/>
</dbReference>